<proteinExistence type="inferred from homology"/>
<evidence type="ECO:0000256" key="2">
    <source>
        <dbReference type="ARBA" id="ARBA00004496"/>
    </source>
</evidence>
<evidence type="ECO:0000256" key="9">
    <source>
        <dbReference type="ARBA" id="ARBA00023242"/>
    </source>
</evidence>
<evidence type="ECO:0000256" key="1">
    <source>
        <dbReference type="ARBA" id="ARBA00004123"/>
    </source>
</evidence>
<protein>
    <submittedName>
        <fullName evidence="12">Kelch-like ECH-associated protein 1</fullName>
    </submittedName>
</protein>
<name>A0AAV6S3B1_SOLSE</name>
<dbReference type="FunFam" id="3.30.710.10:FF:000001">
    <property type="entry name" value="Kelch-like family member 20"/>
    <property type="match status" value="1"/>
</dbReference>
<dbReference type="GO" id="GO:0030536">
    <property type="term" value="P:larval feeding behavior"/>
    <property type="evidence" value="ECO:0007669"/>
    <property type="project" value="UniProtKB-ARBA"/>
</dbReference>
<evidence type="ECO:0000256" key="6">
    <source>
        <dbReference type="ARBA" id="ARBA00022490"/>
    </source>
</evidence>
<dbReference type="InterPro" id="IPR000210">
    <property type="entry name" value="BTB/POZ_dom"/>
</dbReference>
<reference evidence="12 13" key="1">
    <citation type="journal article" date="2021" name="Sci. Rep.">
        <title>Chromosome anchoring in Senegalese sole (Solea senegalensis) reveals sex-associated markers and genome rearrangements in flatfish.</title>
        <authorList>
            <person name="Guerrero-Cozar I."/>
            <person name="Gomez-Garrido J."/>
            <person name="Berbel C."/>
            <person name="Martinez-Blanch J.F."/>
            <person name="Alioto T."/>
            <person name="Claros M.G."/>
            <person name="Gagnaire P.A."/>
            <person name="Manchado M."/>
        </authorList>
    </citation>
    <scope>NUCLEOTIDE SEQUENCE [LARGE SCALE GENOMIC DNA]</scope>
    <source>
        <strain evidence="12">Sse05_10M</strain>
    </source>
</reference>
<dbReference type="Proteomes" id="UP000693946">
    <property type="component" value="Linkage Group LG16"/>
</dbReference>
<dbReference type="PROSITE" id="PS50097">
    <property type="entry name" value="BTB"/>
    <property type="match status" value="1"/>
</dbReference>
<keyword evidence="7" id="KW-0677">Repeat</keyword>
<evidence type="ECO:0000259" key="11">
    <source>
        <dbReference type="PROSITE" id="PS50097"/>
    </source>
</evidence>
<gene>
    <name evidence="12" type="ORF">JOB18_018905</name>
</gene>
<dbReference type="SMART" id="SM00225">
    <property type="entry name" value="BTB"/>
    <property type="match status" value="1"/>
</dbReference>
<dbReference type="Pfam" id="PF00651">
    <property type="entry name" value="BTB"/>
    <property type="match status" value="1"/>
</dbReference>
<dbReference type="FunFam" id="2.120.10.80:FF:000024">
    <property type="entry name" value="Kelch-like ECH-associated protein 1"/>
    <property type="match status" value="1"/>
</dbReference>
<keyword evidence="9" id="KW-0539">Nucleus</keyword>
<evidence type="ECO:0000313" key="12">
    <source>
        <dbReference type="EMBL" id="KAG7510331.1"/>
    </source>
</evidence>
<evidence type="ECO:0000256" key="7">
    <source>
        <dbReference type="ARBA" id="ARBA00022737"/>
    </source>
</evidence>
<accession>A0AAV6S3B1</accession>
<keyword evidence="6" id="KW-0963">Cytoplasm</keyword>
<dbReference type="Pfam" id="PF07707">
    <property type="entry name" value="BACK"/>
    <property type="match status" value="1"/>
</dbReference>
<dbReference type="InterPro" id="IPR006652">
    <property type="entry name" value="Kelch_1"/>
</dbReference>
<dbReference type="Pfam" id="PF01344">
    <property type="entry name" value="Kelch_1"/>
    <property type="match status" value="3"/>
</dbReference>
<dbReference type="GO" id="GO:0071466">
    <property type="term" value="P:cellular response to xenobiotic stimulus"/>
    <property type="evidence" value="ECO:0007669"/>
    <property type="project" value="UniProtKB-ARBA"/>
</dbReference>
<evidence type="ECO:0000313" key="13">
    <source>
        <dbReference type="Proteomes" id="UP000693946"/>
    </source>
</evidence>
<dbReference type="EMBL" id="JAGKHQ010000008">
    <property type="protein sequence ID" value="KAG7510331.1"/>
    <property type="molecule type" value="Genomic_DNA"/>
</dbReference>
<comment type="function">
    <text evidence="10">Substrate-specific adapter of a BCR (BTB-CUL3-RBX1) E3 ubiquitin ligase complex that regulates the response to oxidative stress by targeting nfe2l2/nrf2 for ubiquitination. Keap1 acts as a key sensor of oxidative and electrophilic stress: in normal conditions, the BCR(KEAP1) complex mediates ubiquitination and degradation of nfe2l2/nrf2, a transcription factor regulating expression of many cytoprotective genes. In response to oxidative stress, different electrophile metabolites trigger non-enzymatic covalent modifications of highly reactive cysteine residues in KEAP1, leading to inactivate the ubiquitin ligase activity of the BCR(KEAP1) complex, promoting nfe2l2/nrf2 nuclear accumulation and expression of phase II detoxifying enzymes.</text>
</comment>
<dbReference type="InterPro" id="IPR011705">
    <property type="entry name" value="BACK"/>
</dbReference>
<comment type="similarity">
    <text evidence="4">Belongs to the KEAP1 family.</text>
</comment>
<dbReference type="SMART" id="SM00875">
    <property type="entry name" value="BACK"/>
    <property type="match status" value="1"/>
</dbReference>
<dbReference type="Pfam" id="PF24681">
    <property type="entry name" value="Kelch_KLHDC2_KLHL20_DRC7"/>
    <property type="match status" value="1"/>
</dbReference>
<keyword evidence="13" id="KW-1185">Reference proteome</keyword>
<dbReference type="PANTHER" id="PTHR45632">
    <property type="entry name" value="LD33804P"/>
    <property type="match status" value="1"/>
</dbReference>
<dbReference type="GO" id="GO:0071379">
    <property type="term" value="P:cellular response to prostaglandin stimulus"/>
    <property type="evidence" value="ECO:0007669"/>
    <property type="project" value="UniProtKB-ARBA"/>
</dbReference>
<evidence type="ECO:0000256" key="10">
    <source>
        <dbReference type="ARBA" id="ARBA00056937"/>
    </source>
</evidence>
<dbReference type="GO" id="GO:0005737">
    <property type="term" value="C:cytoplasm"/>
    <property type="evidence" value="ECO:0007669"/>
    <property type="project" value="UniProtKB-SubCell"/>
</dbReference>
<keyword evidence="5" id="KW-0880">Kelch repeat</keyword>
<evidence type="ECO:0000256" key="5">
    <source>
        <dbReference type="ARBA" id="ARBA00022441"/>
    </source>
</evidence>
<dbReference type="GO" id="GO:0016567">
    <property type="term" value="P:protein ubiquitination"/>
    <property type="evidence" value="ECO:0007669"/>
    <property type="project" value="UniProtKB-ARBA"/>
</dbReference>
<comment type="caution">
    <text evidence="12">The sequence shown here is derived from an EMBL/GenBank/DDBJ whole genome shotgun (WGS) entry which is preliminary data.</text>
</comment>
<dbReference type="PANTHER" id="PTHR45632:SF13">
    <property type="entry name" value="KELCH-LIKE PROTEIN 26"/>
    <property type="match status" value="1"/>
</dbReference>
<evidence type="ECO:0000256" key="4">
    <source>
        <dbReference type="ARBA" id="ARBA00005288"/>
    </source>
</evidence>
<dbReference type="FunFam" id="1.25.40.420:FF:000001">
    <property type="entry name" value="Kelch-like family member 12"/>
    <property type="match status" value="1"/>
</dbReference>
<evidence type="ECO:0000256" key="8">
    <source>
        <dbReference type="ARBA" id="ARBA00022786"/>
    </source>
</evidence>
<comment type="subcellular location">
    <subcellularLocation>
        <location evidence="2">Cytoplasm</location>
    </subcellularLocation>
    <subcellularLocation>
        <location evidence="1">Nucleus</location>
    </subcellularLocation>
</comment>
<organism evidence="12 13">
    <name type="scientific">Solea senegalensis</name>
    <name type="common">Senegalese sole</name>
    <dbReference type="NCBI Taxonomy" id="28829"/>
    <lineage>
        <taxon>Eukaryota</taxon>
        <taxon>Metazoa</taxon>
        <taxon>Chordata</taxon>
        <taxon>Craniata</taxon>
        <taxon>Vertebrata</taxon>
        <taxon>Euteleostomi</taxon>
        <taxon>Actinopterygii</taxon>
        <taxon>Neopterygii</taxon>
        <taxon>Teleostei</taxon>
        <taxon>Neoteleostei</taxon>
        <taxon>Acanthomorphata</taxon>
        <taxon>Carangaria</taxon>
        <taxon>Pleuronectiformes</taxon>
        <taxon>Pleuronectoidei</taxon>
        <taxon>Soleidae</taxon>
        <taxon>Solea</taxon>
    </lineage>
</organism>
<dbReference type="GO" id="GO:0006511">
    <property type="term" value="P:ubiquitin-dependent protein catabolic process"/>
    <property type="evidence" value="ECO:0007669"/>
    <property type="project" value="UniProtKB-ARBA"/>
</dbReference>
<dbReference type="AlphaFoldDB" id="A0AAV6S3B1"/>
<comment type="pathway">
    <text evidence="3">Protein modification; protein ubiquitination.</text>
</comment>
<feature type="domain" description="BTB" evidence="11">
    <location>
        <begin position="55"/>
        <end position="126"/>
    </location>
</feature>
<sequence>MHCPVRRKRPTRDSDFSAIVVPSMYGSGYLDYTVETHASRSMKVMDEFRQHDLLCDLVLHVTYKERTVDFKVHRVVLASCSAYFRAMFTSSFKERHASEITLRDVCPQVVGRLIDFAYTSHITVGEKCVLHVLLAAMRYQMEDVAKACCDFLTKHLEPANVIGIARFAEEIGCTDLHQSCREYINIHFNEVTKVDEFFSLSHCQLLELISQDSIKVLCESEVYKACTDWVGWDMESRAQYLHALLNAVHIYALPPKFLKNQLLSCPILSKANSCKDFLSKIFQDMTLRKLPPPPNRGTQLIYVAGGYRQQSLPSMEAYDPKKNVWLKLADMGTPCSGLGACTLFGLLYTVGGRNLSLENNTESSSLCCYNPMTNQWSQRASLNIPRNRVAVGVVDSCIYAVGGSHGPTHHNTVERWDPESNRWSFVCPMSVARMGAGMAACGGALYVAGGYDGQNRWDSAEKYQPDTNTWQQLAPMSTIRSGLGLVCVNNYLYAIGGYDGRHQLSSVERYNIARNAWEPRASMHCSRSAHGVTVHQRRIFVLGGFNQQGFLSSIECYCPERNEWMRVTEMPVGRSGMGIAVTMEPCVQYENLYNLYTSIYLVNLLVPQYCWCCLNSWNNNSLSPRLQIINSALEQGTSSLKNSSEEQEMENYFHTFYGLINQRKVRKVTSHDKKLMVTRHSPCLRTEMLIIAHHNTGYEEEYLATAASLWKSLNRSRG</sequence>
<dbReference type="SMART" id="SM00612">
    <property type="entry name" value="Kelch"/>
    <property type="match status" value="6"/>
</dbReference>
<keyword evidence="8" id="KW-0833">Ubl conjugation pathway</keyword>
<evidence type="ECO:0000256" key="3">
    <source>
        <dbReference type="ARBA" id="ARBA00004906"/>
    </source>
</evidence>
<dbReference type="GO" id="GO:0005634">
    <property type="term" value="C:nucleus"/>
    <property type="evidence" value="ECO:0007669"/>
    <property type="project" value="UniProtKB-SubCell"/>
</dbReference>